<dbReference type="Gene3D" id="1.10.30.10">
    <property type="entry name" value="High mobility group box domain"/>
    <property type="match status" value="1"/>
</dbReference>
<dbReference type="SUPFAM" id="SSF47095">
    <property type="entry name" value="HMG-box"/>
    <property type="match status" value="1"/>
</dbReference>
<evidence type="ECO:0000259" key="5">
    <source>
        <dbReference type="PROSITE" id="PS50118"/>
    </source>
</evidence>
<dbReference type="Proteomes" id="UP000717515">
    <property type="component" value="Unassembled WGS sequence"/>
</dbReference>
<feature type="compositionally biased region" description="Basic and acidic residues" evidence="4">
    <location>
        <begin position="308"/>
        <end position="317"/>
    </location>
</feature>
<gene>
    <name evidence="6" type="ORF">KVV02_002984</name>
</gene>
<protein>
    <recommendedName>
        <fullName evidence="5">HMG box domain-containing protein</fullName>
    </recommendedName>
</protein>
<dbReference type="GO" id="GO:0000978">
    <property type="term" value="F:RNA polymerase II cis-regulatory region sequence-specific DNA binding"/>
    <property type="evidence" value="ECO:0007669"/>
    <property type="project" value="TreeGrafter"/>
</dbReference>
<dbReference type="InterPro" id="IPR036910">
    <property type="entry name" value="HMG_box_dom_sf"/>
</dbReference>
<dbReference type="InterPro" id="IPR051356">
    <property type="entry name" value="SOX/SOX-like_TF"/>
</dbReference>
<dbReference type="PANTHER" id="PTHR45789:SF2">
    <property type="entry name" value="FI18025P1"/>
    <property type="match status" value="1"/>
</dbReference>
<organism evidence="6 7">
    <name type="scientific">Mortierella alpina</name>
    <name type="common">Oleaginous fungus</name>
    <name type="synonym">Mortierella renispora</name>
    <dbReference type="NCBI Taxonomy" id="64518"/>
    <lineage>
        <taxon>Eukaryota</taxon>
        <taxon>Fungi</taxon>
        <taxon>Fungi incertae sedis</taxon>
        <taxon>Mucoromycota</taxon>
        <taxon>Mortierellomycotina</taxon>
        <taxon>Mortierellomycetes</taxon>
        <taxon>Mortierellales</taxon>
        <taxon>Mortierellaceae</taxon>
        <taxon>Mortierella</taxon>
    </lineage>
</organism>
<keyword evidence="2 3" id="KW-0539">Nucleus</keyword>
<feature type="DNA-binding region" description="HMG box" evidence="3">
    <location>
        <begin position="220"/>
        <end position="288"/>
    </location>
</feature>
<dbReference type="GO" id="GO:0000981">
    <property type="term" value="F:DNA-binding transcription factor activity, RNA polymerase II-specific"/>
    <property type="evidence" value="ECO:0007669"/>
    <property type="project" value="TreeGrafter"/>
</dbReference>
<evidence type="ECO:0000256" key="1">
    <source>
        <dbReference type="ARBA" id="ARBA00023125"/>
    </source>
</evidence>
<proteinExistence type="predicted"/>
<name>A0A9P8A4G1_MORAP</name>
<sequence>MKDSEMEDVVNLTEEERDDIIVSFPILPTPLKTTETSQTQAMFDTDASFVLDAAAFTRLLSEPMSDVNGSIAQHLHHDKCSSTPSLQVAGSCLEAPNALNIPDNTLISRPALLQHRLRMGAHRSTLVALQAQEDCIQDIEQRCRECSTASLVAQRFSDMTIAHGSTPSSLAQSSCSVNTQNLPKLTLTTVSSLSPSVYFPPSASALHQKRRKAKRHEIRAPRPKNCFMLYRSKVLPMIMVELGSINNKVISKIAAERWRAETEPIKTWYRQMAKQGKEEHARNHPGYKYAPNKKLLTMATATVSAPSRADRDYRGEVRDEDDEDEDMDEEDEMDAMDRSHGTRDLPDARRRSPRHDGTLGQSVSYVEFRGSNKRAKTGANVISRHRKPRDSNARALSRTEGDSSGAQEYAMDPSSCLCVSDFYAAFPLSTLEYNSSASSFPLLGSSLIDQQLYLQVQQPKIQQSHTPLLQDQNQLQASTLYTGVPGVSSFYDLTADMNSSSSTLVDPVNNWMTHRYQDPGTLYEHLHFADAHKVAGSSNTRDALQKSLDLQAGMKGPMEMTHLLLDKDLPPLPFEISVQDSAFESSSFDDPQMILSHLYAEYNNPGDQQEFPLQLLAAKECEPQMFSMQDNDFGFDDRLLRPPALDELQGHQHQQQLQQQQHQQQYLIKPAYPTGFMSFTDIGEGAFSSMDMFTWPSQH</sequence>
<evidence type="ECO:0000313" key="6">
    <source>
        <dbReference type="EMBL" id="KAG9323195.1"/>
    </source>
</evidence>
<feature type="region of interest" description="Disordered" evidence="4">
    <location>
        <begin position="301"/>
        <end position="410"/>
    </location>
</feature>
<feature type="compositionally biased region" description="Basic and acidic residues" evidence="4">
    <location>
        <begin position="389"/>
        <end position="401"/>
    </location>
</feature>
<dbReference type="PANTHER" id="PTHR45789">
    <property type="entry name" value="FI18025P1"/>
    <property type="match status" value="1"/>
</dbReference>
<feature type="compositionally biased region" description="Basic and acidic residues" evidence="4">
    <location>
        <begin position="335"/>
        <end position="357"/>
    </location>
</feature>
<reference evidence="6" key="1">
    <citation type="submission" date="2021-07" db="EMBL/GenBank/DDBJ databases">
        <title>Draft genome of Mortierella alpina, strain LL118, isolated from an aspen leaf litter sample.</title>
        <authorList>
            <person name="Yang S."/>
            <person name="Vinatzer B.A."/>
        </authorList>
    </citation>
    <scope>NUCLEOTIDE SEQUENCE</scope>
    <source>
        <strain evidence="6">LL118</strain>
    </source>
</reference>
<evidence type="ECO:0000256" key="4">
    <source>
        <dbReference type="SAM" id="MobiDB-lite"/>
    </source>
</evidence>
<dbReference type="SMART" id="SM00398">
    <property type="entry name" value="HMG"/>
    <property type="match status" value="1"/>
</dbReference>
<evidence type="ECO:0000313" key="7">
    <source>
        <dbReference type="Proteomes" id="UP000717515"/>
    </source>
</evidence>
<dbReference type="AlphaFoldDB" id="A0A9P8A4G1"/>
<accession>A0A9P8A4G1</accession>
<feature type="domain" description="HMG box" evidence="5">
    <location>
        <begin position="220"/>
        <end position="288"/>
    </location>
</feature>
<dbReference type="InterPro" id="IPR009071">
    <property type="entry name" value="HMG_box_dom"/>
</dbReference>
<dbReference type="Pfam" id="PF00505">
    <property type="entry name" value="HMG_box"/>
    <property type="match status" value="1"/>
</dbReference>
<dbReference type="EMBL" id="JAIFTL010000111">
    <property type="protein sequence ID" value="KAG9323195.1"/>
    <property type="molecule type" value="Genomic_DNA"/>
</dbReference>
<evidence type="ECO:0000256" key="3">
    <source>
        <dbReference type="PROSITE-ProRule" id="PRU00267"/>
    </source>
</evidence>
<dbReference type="GO" id="GO:0005634">
    <property type="term" value="C:nucleus"/>
    <property type="evidence" value="ECO:0007669"/>
    <property type="project" value="UniProtKB-UniRule"/>
</dbReference>
<comment type="caution">
    <text evidence="6">The sequence shown here is derived from an EMBL/GenBank/DDBJ whole genome shotgun (WGS) entry which is preliminary data.</text>
</comment>
<dbReference type="PROSITE" id="PS50118">
    <property type="entry name" value="HMG_BOX_2"/>
    <property type="match status" value="1"/>
</dbReference>
<feature type="compositionally biased region" description="Acidic residues" evidence="4">
    <location>
        <begin position="318"/>
        <end position="334"/>
    </location>
</feature>
<keyword evidence="1 3" id="KW-0238">DNA-binding</keyword>
<evidence type="ECO:0000256" key="2">
    <source>
        <dbReference type="ARBA" id="ARBA00023242"/>
    </source>
</evidence>
<dbReference type="CDD" id="cd01389">
    <property type="entry name" value="HMG-box_ROX1-like"/>
    <property type="match status" value="1"/>
</dbReference>